<dbReference type="eggNOG" id="arCOG01576">
    <property type="taxonomic scope" value="Archaea"/>
</dbReference>
<sequence length="834" mass="86983">MTDATVDERQCTLCDLPVEGSDVTDDEGNRFCCVGCRDVSDALGDVDEVDADDVRNAREDDSEDRELPDGHEATYLEVDGMHCATCEAFIESVATETEGVSGASASYVTDTVRIDHDPDSVSQDDLAAAISGLGYSAYDRDDAFSRRQADNWEMARVGVGVLMGMMVMLQYVVIIYPTYFGAWFYDERTMEFFQETLASDLATPFYLMIAALTTIILGVTGKPILQGAYVSAKTRSPNMDLLVAIAAVSAYLYSTLSIAVGGEHIYYDVTVAIIVIVSVGNYYESTIKREATERLSNLTSVQVDSARRVGEDGSHEDVALEELSASDRVLVRAGERIPVDGAVVEGEAAVDEAVVTGESLPVTKDAGDAVVGGSMVADGAVTVEVGEDATSSLDRITELVWDLQSGTHGIQKLADKLATIFVPVVLALAVVVTVARLALGAPIEGALLTGLTVLIVSCPCALGLATPLAVAAGIRDALERSIVVFDDSVFERIRTADTVVFDKTGTLTTGDMTVVEADTDVDADLLGRAAILEGRSAHPVGQAIAAMAGGSSGDGADTGSGTVADGGTVETAGAETSVATDDAGETGDGRLESFESYRNGVAGVVDGEEIVVGHPDLFRDRGWDVPEAVAKQVEAHRETGRVPVAVGRDGTAAGVIVVGDELREEWGETVTAIADSGAEVVVLTGDDAKAADRFREHGAVDRVFAGVPPEGKAETVERLKGTGRTVMIGDGTNDAPALAAADLGIALGGGTAMAADAADVALVDDDLSSVDTVFDLARATDRRVKGNIGWAFCYNAVAIPLAVTGLLNPLFAAVAMGTSSLLVVTNSSRSLLED</sequence>
<dbReference type="EC" id="3.6.3.4" evidence="13"/>
<dbReference type="SUPFAM" id="SSF81653">
    <property type="entry name" value="Calcium ATPase, transduction domain A"/>
    <property type="match status" value="1"/>
</dbReference>
<evidence type="ECO:0000256" key="10">
    <source>
        <dbReference type="SAM" id="MobiDB-lite"/>
    </source>
</evidence>
<keyword evidence="3 11" id="KW-0812">Transmembrane</keyword>
<dbReference type="InterPro" id="IPR006121">
    <property type="entry name" value="HMA_dom"/>
</dbReference>
<dbReference type="CDD" id="cd00371">
    <property type="entry name" value="HMA"/>
    <property type="match status" value="1"/>
</dbReference>
<dbReference type="PROSITE" id="PS01229">
    <property type="entry name" value="COF_2"/>
    <property type="match status" value="1"/>
</dbReference>
<gene>
    <name evidence="13" type="ordered locus">Halxa_0773</name>
</gene>
<evidence type="ECO:0000256" key="8">
    <source>
        <dbReference type="ARBA" id="ARBA00022989"/>
    </source>
</evidence>
<dbReference type="InterPro" id="IPR027256">
    <property type="entry name" value="P-typ_ATPase_IB"/>
</dbReference>
<accession>F8D6Y3</accession>
<keyword evidence="14" id="KW-1185">Reference proteome</keyword>
<feature type="domain" description="HMA" evidence="12">
    <location>
        <begin position="72"/>
        <end position="138"/>
    </location>
</feature>
<feature type="transmembrane region" description="Helical" evidence="11">
    <location>
        <begin position="205"/>
        <end position="229"/>
    </location>
</feature>
<keyword evidence="7" id="KW-1278">Translocase</keyword>
<keyword evidence="9 11" id="KW-0472">Membrane</keyword>
<dbReference type="Gene3D" id="2.70.150.10">
    <property type="entry name" value="Calcium-transporting ATPase, cytoplasmic transduction domain A"/>
    <property type="match status" value="1"/>
</dbReference>
<dbReference type="SFLD" id="SFLDS00003">
    <property type="entry name" value="Haloacid_Dehalogenase"/>
    <property type="match status" value="1"/>
</dbReference>
<comment type="similarity">
    <text evidence="2">Belongs to the cation transport ATPase (P-type) (TC 3.A.3) family. Type IB subfamily.</text>
</comment>
<feature type="transmembrane region" description="Helical" evidence="11">
    <location>
        <begin position="792"/>
        <end position="816"/>
    </location>
</feature>
<dbReference type="AlphaFoldDB" id="F8D6Y3"/>
<feature type="transmembrane region" description="Helical" evidence="11">
    <location>
        <begin position="445"/>
        <end position="470"/>
    </location>
</feature>
<dbReference type="InterPro" id="IPR023299">
    <property type="entry name" value="ATPase_P-typ_cyto_dom_N"/>
</dbReference>
<dbReference type="STRING" id="797210.Halxa_0773"/>
<dbReference type="InterPro" id="IPR059000">
    <property type="entry name" value="ATPase_P-type_domA"/>
</dbReference>
<dbReference type="InterPro" id="IPR036163">
    <property type="entry name" value="HMA_dom_sf"/>
</dbReference>
<evidence type="ECO:0000256" key="1">
    <source>
        <dbReference type="ARBA" id="ARBA00004127"/>
    </source>
</evidence>
<dbReference type="Pfam" id="PF00702">
    <property type="entry name" value="Hydrolase"/>
    <property type="match status" value="1"/>
</dbReference>
<feature type="transmembrane region" description="Helical" evidence="11">
    <location>
        <begin position="157"/>
        <end position="185"/>
    </location>
</feature>
<dbReference type="Gene3D" id="3.30.70.100">
    <property type="match status" value="1"/>
</dbReference>
<dbReference type="PROSITE" id="PS50846">
    <property type="entry name" value="HMA_2"/>
    <property type="match status" value="1"/>
</dbReference>
<dbReference type="GO" id="GO:0005507">
    <property type="term" value="F:copper ion binding"/>
    <property type="evidence" value="ECO:0007669"/>
    <property type="project" value="TreeGrafter"/>
</dbReference>
<dbReference type="SUPFAM" id="SSF81665">
    <property type="entry name" value="Calcium ATPase, transmembrane domain M"/>
    <property type="match status" value="1"/>
</dbReference>
<dbReference type="KEGG" id="hxa:Halxa_0773"/>
<dbReference type="InterPro" id="IPR044492">
    <property type="entry name" value="P_typ_ATPase_HD_dom"/>
</dbReference>
<feature type="transmembrane region" description="Helical" evidence="11">
    <location>
        <begin position="241"/>
        <end position="259"/>
    </location>
</feature>
<dbReference type="NCBIfam" id="TIGR01525">
    <property type="entry name" value="ATPase-IB_hvy"/>
    <property type="match status" value="1"/>
</dbReference>
<dbReference type="SFLD" id="SFLDG00002">
    <property type="entry name" value="C1.7:_P-type_atpase_like"/>
    <property type="match status" value="1"/>
</dbReference>
<dbReference type="PROSITE" id="PS00154">
    <property type="entry name" value="ATPASE_E1_E2"/>
    <property type="match status" value="1"/>
</dbReference>
<feature type="transmembrane region" description="Helical" evidence="11">
    <location>
        <begin position="417"/>
        <end position="439"/>
    </location>
</feature>
<dbReference type="Pfam" id="PF00122">
    <property type="entry name" value="E1-E2_ATPase"/>
    <property type="match status" value="1"/>
</dbReference>
<dbReference type="GO" id="GO:0016887">
    <property type="term" value="F:ATP hydrolysis activity"/>
    <property type="evidence" value="ECO:0007669"/>
    <property type="project" value="InterPro"/>
</dbReference>
<evidence type="ECO:0000256" key="11">
    <source>
        <dbReference type="SAM" id="Phobius"/>
    </source>
</evidence>
<evidence type="ECO:0000313" key="14">
    <source>
        <dbReference type="Proteomes" id="UP000006794"/>
    </source>
</evidence>
<dbReference type="SUPFAM" id="SSF81660">
    <property type="entry name" value="Metal cation-transporting ATPase, ATP-binding domain N"/>
    <property type="match status" value="1"/>
</dbReference>
<dbReference type="EMBL" id="CP002839">
    <property type="protein sequence ID" value="AEH35412.1"/>
    <property type="molecule type" value="Genomic_DNA"/>
</dbReference>
<dbReference type="SFLD" id="SFLDF00027">
    <property type="entry name" value="p-type_atpase"/>
    <property type="match status" value="1"/>
</dbReference>
<dbReference type="NCBIfam" id="TIGR01494">
    <property type="entry name" value="ATPase_P-type"/>
    <property type="match status" value="2"/>
</dbReference>
<dbReference type="InterPro" id="IPR023214">
    <property type="entry name" value="HAD_sf"/>
</dbReference>
<dbReference type="InterPro" id="IPR018303">
    <property type="entry name" value="ATPase_P-typ_P_site"/>
</dbReference>
<dbReference type="Gene3D" id="3.40.50.1000">
    <property type="entry name" value="HAD superfamily/HAD-like"/>
    <property type="match status" value="1"/>
</dbReference>
<keyword evidence="5" id="KW-0547">Nucleotide-binding</keyword>
<dbReference type="PANTHER" id="PTHR43520">
    <property type="entry name" value="ATP7, ISOFORM B"/>
    <property type="match status" value="1"/>
</dbReference>
<dbReference type="GO" id="GO:0016020">
    <property type="term" value="C:membrane"/>
    <property type="evidence" value="ECO:0007669"/>
    <property type="project" value="InterPro"/>
</dbReference>
<dbReference type="SUPFAM" id="SSF55008">
    <property type="entry name" value="HMA, heavy metal-associated domain"/>
    <property type="match status" value="1"/>
</dbReference>
<dbReference type="InterPro" id="IPR001757">
    <property type="entry name" value="P_typ_ATPase"/>
</dbReference>
<dbReference type="Pfam" id="PF00403">
    <property type="entry name" value="HMA"/>
    <property type="match status" value="1"/>
</dbReference>
<evidence type="ECO:0000256" key="3">
    <source>
        <dbReference type="ARBA" id="ARBA00022692"/>
    </source>
</evidence>
<dbReference type="RefSeq" id="WP_013878313.1">
    <property type="nucleotide sequence ID" value="NC_015666.1"/>
</dbReference>
<dbReference type="InterPro" id="IPR023298">
    <property type="entry name" value="ATPase_P-typ_TM_dom_sf"/>
</dbReference>
<dbReference type="InterPro" id="IPR036412">
    <property type="entry name" value="HAD-like_sf"/>
</dbReference>
<evidence type="ECO:0000256" key="2">
    <source>
        <dbReference type="ARBA" id="ARBA00006024"/>
    </source>
</evidence>
<proteinExistence type="inferred from homology"/>
<keyword evidence="6" id="KW-0067">ATP-binding</keyword>
<keyword evidence="8 11" id="KW-1133">Transmembrane helix</keyword>
<dbReference type="SUPFAM" id="SSF56784">
    <property type="entry name" value="HAD-like"/>
    <property type="match status" value="1"/>
</dbReference>
<dbReference type="GeneID" id="10795749"/>
<feature type="transmembrane region" description="Helical" evidence="11">
    <location>
        <begin position="265"/>
        <end position="283"/>
    </location>
</feature>
<evidence type="ECO:0000313" key="13">
    <source>
        <dbReference type="EMBL" id="AEH35412.1"/>
    </source>
</evidence>
<keyword evidence="4" id="KW-0479">Metal-binding</keyword>
<reference evidence="13 14" key="1">
    <citation type="journal article" date="2012" name="Stand. Genomic Sci.">
        <title>Complete genome sequence of Halopiger xanaduensis type strain (SH-6(T)).</title>
        <authorList>
            <person name="Anderson I."/>
            <person name="Tindall B.J."/>
            <person name="Rohde M."/>
            <person name="Lucas S."/>
            <person name="Han J."/>
            <person name="Lapidus A."/>
            <person name="Cheng J.F."/>
            <person name="Goodwin L."/>
            <person name="Pitluck S."/>
            <person name="Peters L."/>
            <person name="Pati A."/>
            <person name="Mikhailova N."/>
            <person name="Pagani I."/>
            <person name="Teshima H."/>
            <person name="Han C."/>
            <person name="Tapia R."/>
            <person name="Land M."/>
            <person name="Woyke T."/>
            <person name="Klenk H.P."/>
            <person name="Kyrpides N."/>
            <person name="Ivanova N."/>
        </authorList>
    </citation>
    <scope>NUCLEOTIDE SEQUENCE [LARGE SCALE GENOMIC DNA]</scope>
    <source>
        <strain evidence="14">DSM 18323 / JCM 14033 / SH-6</strain>
    </source>
</reference>
<dbReference type="GO" id="GO:0043682">
    <property type="term" value="F:P-type divalent copper transporter activity"/>
    <property type="evidence" value="ECO:0007669"/>
    <property type="project" value="TreeGrafter"/>
</dbReference>
<keyword evidence="13" id="KW-0378">Hydrolase</keyword>
<evidence type="ECO:0000259" key="12">
    <source>
        <dbReference type="PROSITE" id="PS50846"/>
    </source>
</evidence>
<evidence type="ECO:0000256" key="4">
    <source>
        <dbReference type="ARBA" id="ARBA00022723"/>
    </source>
</evidence>
<feature type="region of interest" description="Disordered" evidence="10">
    <location>
        <begin position="548"/>
        <end position="589"/>
    </location>
</feature>
<dbReference type="InterPro" id="IPR008250">
    <property type="entry name" value="ATPase_P-typ_transduc_dom_A_sf"/>
</dbReference>
<dbReference type="Gene3D" id="3.40.1110.10">
    <property type="entry name" value="Calcium-transporting ATPase, cytoplasmic domain N"/>
    <property type="match status" value="1"/>
</dbReference>
<dbReference type="PRINTS" id="PR00119">
    <property type="entry name" value="CATATPASE"/>
</dbReference>
<organism evidence="13 14">
    <name type="scientific">Halopiger xanaduensis (strain DSM 18323 / JCM 14033 / SH-6)</name>
    <dbReference type="NCBI Taxonomy" id="797210"/>
    <lineage>
        <taxon>Archaea</taxon>
        <taxon>Methanobacteriati</taxon>
        <taxon>Methanobacteriota</taxon>
        <taxon>Stenosarchaea group</taxon>
        <taxon>Halobacteria</taxon>
        <taxon>Halobacteriales</taxon>
        <taxon>Natrialbaceae</taxon>
        <taxon>Halopiger</taxon>
    </lineage>
</organism>
<dbReference type="HOGENOM" id="CLU_001771_0_3_2"/>
<dbReference type="PRINTS" id="PR00120">
    <property type="entry name" value="HATPASE"/>
</dbReference>
<comment type="subcellular location">
    <subcellularLocation>
        <location evidence="1">Endomembrane system</location>
        <topology evidence="1">Multi-pass membrane protein</topology>
    </subcellularLocation>
</comment>
<name>F8D6Y3_HALXS</name>
<dbReference type="Proteomes" id="UP000006794">
    <property type="component" value="Chromosome"/>
</dbReference>
<dbReference type="GO" id="GO:0012505">
    <property type="term" value="C:endomembrane system"/>
    <property type="evidence" value="ECO:0007669"/>
    <property type="project" value="UniProtKB-SubCell"/>
</dbReference>
<evidence type="ECO:0000256" key="5">
    <source>
        <dbReference type="ARBA" id="ARBA00022741"/>
    </source>
</evidence>
<dbReference type="PANTHER" id="PTHR43520:SF8">
    <property type="entry name" value="P-TYPE CU(+) TRANSPORTER"/>
    <property type="match status" value="1"/>
</dbReference>
<protein>
    <submittedName>
        <fullName evidence="13">Heavy metal translocating P-type ATPase</fullName>
        <ecNumber evidence="13">3.6.3.4</ecNumber>
    </submittedName>
</protein>
<dbReference type="GO" id="GO:0005524">
    <property type="term" value="F:ATP binding"/>
    <property type="evidence" value="ECO:0007669"/>
    <property type="project" value="UniProtKB-KW"/>
</dbReference>
<feature type="compositionally biased region" description="Low complexity" evidence="10">
    <location>
        <begin position="559"/>
        <end position="569"/>
    </location>
</feature>
<dbReference type="GO" id="GO:0055070">
    <property type="term" value="P:copper ion homeostasis"/>
    <property type="evidence" value="ECO:0007669"/>
    <property type="project" value="TreeGrafter"/>
</dbReference>
<dbReference type="eggNOG" id="arCOG02764">
    <property type="taxonomic scope" value="Archaea"/>
</dbReference>
<evidence type="ECO:0000256" key="7">
    <source>
        <dbReference type="ARBA" id="ARBA00022967"/>
    </source>
</evidence>
<evidence type="ECO:0000256" key="6">
    <source>
        <dbReference type="ARBA" id="ARBA00022840"/>
    </source>
</evidence>
<dbReference type="OrthoDB" id="8588at2157"/>
<evidence type="ECO:0000256" key="9">
    <source>
        <dbReference type="ARBA" id="ARBA00023136"/>
    </source>
</evidence>